<dbReference type="PROSITE" id="PS50888">
    <property type="entry name" value="BHLH"/>
    <property type="match status" value="1"/>
</dbReference>
<dbReference type="PANTHER" id="PTHR10649">
    <property type="entry name" value="ARYL HYDROCARBON RECEPTOR"/>
    <property type="match status" value="1"/>
</dbReference>
<dbReference type="AlphaFoldDB" id="A0A4W5K7Q7"/>
<dbReference type="SMART" id="SM00353">
    <property type="entry name" value="HLH"/>
    <property type="match status" value="1"/>
</dbReference>
<proteinExistence type="predicted"/>
<dbReference type="GO" id="GO:0005634">
    <property type="term" value="C:nucleus"/>
    <property type="evidence" value="ECO:0007669"/>
    <property type="project" value="UniProtKB-SubCell"/>
</dbReference>
<organism evidence="8 9">
    <name type="scientific">Hucho hucho</name>
    <name type="common">huchen</name>
    <dbReference type="NCBI Taxonomy" id="62062"/>
    <lineage>
        <taxon>Eukaryota</taxon>
        <taxon>Metazoa</taxon>
        <taxon>Chordata</taxon>
        <taxon>Craniata</taxon>
        <taxon>Vertebrata</taxon>
        <taxon>Euteleostomi</taxon>
        <taxon>Actinopterygii</taxon>
        <taxon>Neopterygii</taxon>
        <taxon>Teleostei</taxon>
        <taxon>Protacanthopterygii</taxon>
        <taxon>Salmoniformes</taxon>
        <taxon>Salmonidae</taxon>
        <taxon>Salmoninae</taxon>
        <taxon>Hucho</taxon>
    </lineage>
</organism>
<dbReference type="Pfam" id="PF00010">
    <property type="entry name" value="HLH"/>
    <property type="match status" value="1"/>
</dbReference>
<protein>
    <recommendedName>
        <fullName evidence="7">BHLH domain-containing protein</fullName>
    </recommendedName>
</protein>
<feature type="compositionally biased region" description="Polar residues" evidence="6">
    <location>
        <begin position="1"/>
        <end position="11"/>
    </location>
</feature>
<feature type="region of interest" description="Disordered" evidence="6">
    <location>
        <begin position="1"/>
        <end position="43"/>
    </location>
</feature>
<evidence type="ECO:0000256" key="2">
    <source>
        <dbReference type="ARBA" id="ARBA00023015"/>
    </source>
</evidence>
<dbReference type="InterPro" id="IPR039091">
    <property type="entry name" value="AHR/AHRR"/>
</dbReference>
<keyword evidence="2" id="KW-0805">Transcription regulation</keyword>
<dbReference type="CDD" id="cd19696">
    <property type="entry name" value="bHLH-PAS_AhR_like"/>
    <property type="match status" value="1"/>
</dbReference>
<reference evidence="9" key="1">
    <citation type="submission" date="2018-06" db="EMBL/GenBank/DDBJ databases">
        <title>Genome assembly of Danube salmon.</title>
        <authorList>
            <person name="Macqueen D.J."/>
            <person name="Gundappa M.K."/>
        </authorList>
    </citation>
    <scope>NUCLEOTIDE SEQUENCE [LARGE SCALE GENOMIC DNA]</scope>
</reference>
<dbReference type="GO" id="GO:0006805">
    <property type="term" value="P:xenobiotic metabolic process"/>
    <property type="evidence" value="ECO:0007669"/>
    <property type="project" value="InterPro"/>
</dbReference>
<feature type="domain" description="BHLH" evidence="7">
    <location>
        <begin position="26"/>
        <end position="79"/>
    </location>
</feature>
<evidence type="ECO:0000256" key="6">
    <source>
        <dbReference type="SAM" id="MobiDB-lite"/>
    </source>
</evidence>
<evidence type="ECO:0000256" key="3">
    <source>
        <dbReference type="ARBA" id="ARBA00023125"/>
    </source>
</evidence>
<dbReference type="GeneTree" id="ENSGT00940000154486"/>
<dbReference type="PANTHER" id="PTHR10649:SF12">
    <property type="entry name" value="SPINELESS, ISOFORM C"/>
    <property type="match status" value="1"/>
</dbReference>
<evidence type="ECO:0000313" key="9">
    <source>
        <dbReference type="Proteomes" id="UP000314982"/>
    </source>
</evidence>
<comment type="subcellular location">
    <subcellularLocation>
        <location evidence="1">Nucleus</location>
    </subcellularLocation>
</comment>
<dbReference type="InterPro" id="IPR011598">
    <property type="entry name" value="bHLH_dom"/>
</dbReference>
<dbReference type="Proteomes" id="UP000314982">
    <property type="component" value="Unassembled WGS sequence"/>
</dbReference>
<dbReference type="STRING" id="62062.ENSHHUP00000013318"/>
<dbReference type="InterPro" id="IPR036638">
    <property type="entry name" value="HLH_DNA-bd_sf"/>
</dbReference>
<evidence type="ECO:0000256" key="1">
    <source>
        <dbReference type="ARBA" id="ARBA00004123"/>
    </source>
</evidence>
<evidence type="ECO:0000256" key="4">
    <source>
        <dbReference type="ARBA" id="ARBA00023163"/>
    </source>
</evidence>
<dbReference type="SUPFAM" id="SSF47459">
    <property type="entry name" value="HLH, helix-loop-helix DNA-binding domain"/>
    <property type="match status" value="1"/>
</dbReference>
<dbReference type="GO" id="GO:0000976">
    <property type="term" value="F:transcription cis-regulatory region binding"/>
    <property type="evidence" value="ECO:0007669"/>
    <property type="project" value="TreeGrafter"/>
</dbReference>
<keyword evidence="5" id="KW-0539">Nucleus</keyword>
<dbReference type="FunFam" id="4.10.280.10:FF:000041">
    <property type="entry name" value="aryl hydrocarbon receptor repressor"/>
    <property type="match status" value="1"/>
</dbReference>
<keyword evidence="3" id="KW-0238">DNA-binding</keyword>
<sequence>YTLGINSTNMYASRKRKKPQRSVKPPPEGAKSNPSKRHRERLNGELDSLASLLPYPQDVISKLDKLTILRLCVSYLRAKSFFNGSG</sequence>
<keyword evidence="4" id="KW-0804">Transcription</keyword>
<keyword evidence="9" id="KW-1185">Reference proteome</keyword>
<dbReference type="GO" id="GO:0004879">
    <property type="term" value="F:nuclear receptor activity"/>
    <property type="evidence" value="ECO:0007669"/>
    <property type="project" value="TreeGrafter"/>
</dbReference>
<accession>A0A4W5K7Q7</accession>
<dbReference type="Gene3D" id="4.10.280.10">
    <property type="entry name" value="Helix-loop-helix DNA-binding domain"/>
    <property type="match status" value="1"/>
</dbReference>
<dbReference type="Ensembl" id="ENSHHUT00000013754.1">
    <property type="protein sequence ID" value="ENSHHUP00000013318.1"/>
    <property type="gene ID" value="ENSHHUG00000008201.1"/>
</dbReference>
<evidence type="ECO:0000256" key="5">
    <source>
        <dbReference type="ARBA" id="ARBA00023242"/>
    </source>
</evidence>
<evidence type="ECO:0000259" key="7">
    <source>
        <dbReference type="PROSITE" id="PS50888"/>
    </source>
</evidence>
<evidence type="ECO:0000313" key="8">
    <source>
        <dbReference type="Ensembl" id="ENSHHUP00000013318.1"/>
    </source>
</evidence>
<dbReference type="GO" id="GO:0046983">
    <property type="term" value="F:protein dimerization activity"/>
    <property type="evidence" value="ECO:0007669"/>
    <property type="project" value="InterPro"/>
</dbReference>
<name>A0A4W5K7Q7_9TELE</name>
<reference evidence="8" key="2">
    <citation type="submission" date="2025-08" db="UniProtKB">
        <authorList>
            <consortium name="Ensembl"/>
        </authorList>
    </citation>
    <scope>IDENTIFICATION</scope>
</reference>
<reference evidence="8" key="3">
    <citation type="submission" date="2025-09" db="UniProtKB">
        <authorList>
            <consortium name="Ensembl"/>
        </authorList>
    </citation>
    <scope>IDENTIFICATION</scope>
</reference>
<dbReference type="GO" id="GO:0034751">
    <property type="term" value="C:aryl hydrocarbon receptor complex"/>
    <property type="evidence" value="ECO:0007669"/>
    <property type="project" value="TreeGrafter"/>
</dbReference>